<dbReference type="SMART" id="SM00380">
    <property type="entry name" value="AP2"/>
    <property type="match status" value="1"/>
</dbReference>
<keyword evidence="9" id="KW-1185">Reference proteome</keyword>
<dbReference type="GO" id="GO:0003700">
    <property type="term" value="F:DNA-binding transcription factor activity"/>
    <property type="evidence" value="ECO:0007669"/>
    <property type="project" value="InterPro"/>
</dbReference>
<evidence type="ECO:0000256" key="3">
    <source>
        <dbReference type="ARBA" id="ARBA00023125"/>
    </source>
</evidence>
<proteinExistence type="predicted"/>
<dbReference type="PANTHER" id="PTHR31194:SF62">
    <property type="entry name" value="ETHYLENE-RESPONSIVE TRANSCRIPTION FACTOR ERF118"/>
    <property type="match status" value="1"/>
</dbReference>
<feature type="compositionally biased region" description="Low complexity" evidence="6">
    <location>
        <begin position="82"/>
        <end position="105"/>
    </location>
</feature>
<keyword evidence="2" id="KW-0805">Transcription regulation</keyword>
<dbReference type="InterPro" id="IPR001471">
    <property type="entry name" value="AP2/ERF_dom"/>
</dbReference>
<evidence type="ECO:0000256" key="2">
    <source>
        <dbReference type="ARBA" id="ARBA00023015"/>
    </source>
</evidence>
<dbReference type="GO" id="GO:0003677">
    <property type="term" value="F:DNA binding"/>
    <property type="evidence" value="ECO:0007669"/>
    <property type="project" value="UniProtKB-KW"/>
</dbReference>
<dbReference type="Proteomes" id="UP001154282">
    <property type="component" value="Unassembled WGS sequence"/>
</dbReference>
<dbReference type="PROSITE" id="PS51032">
    <property type="entry name" value="AP2_ERF"/>
    <property type="match status" value="1"/>
</dbReference>
<organism evidence="8 9">
    <name type="scientific">Linum tenue</name>
    <dbReference type="NCBI Taxonomy" id="586396"/>
    <lineage>
        <taxon>Eukaryota</taxon>
        <taxon>Viridiplantae</taxon>
        <taxon>Streptophyta</taxon>
        <taxon>Embryophyta</taxon>
        <taxon>Tracheophyta</taxon>
        <taxon>Spermatophyta</taxon>
        <taxon>Magnoliopsida</taxon>
        <taxon>eudicotyledons</taxon>
        <taxon>Gunneridae</taxon>
        <taxon>Pentapetalae</taxon>
        <taxon>rosids</taxon>
        <taxon>fabids</taxon>
        <taxon>Malpighiales</taxon>
        <taxon>Linaceae</taxon>
        <taxon>Linum</taxon>
    </lineage>
</organism>
<dbReference type="EMBL" id="CAMGYJ010000008">
    <property type="protein sequence ID" value="CAI0459142.1"/>
    <property type="molecule type" value="Genomic_DNA"/>
</dbReference>
<gene>
    <name evidence="8" type="ORF">LITE_LOCUS33859</name>
</gene>
<dbReference type="SUPFAM" id="SSF54171">
    <property type="entry name" value="DNA-binding domain"/>
    <property type="match status" value="1"/>
</dbReference>
<protein>
    <recommendedName>
        <fullName evidence="7">AP2/ERF domain-containing protein</fullName>
    </recommendedName>
</protein>
<keyword evidence="4" id="KW-0804">Transcription</keyword>
<evidence type="ECO:0000256" key="5">
    <source>
        <dbReference type="ARBA" id="ARBA00023242"/>
    </source>
</evidence>
<dbReference type="PANTHER" id="PTHR31194">
    <property type="entry name" value="SHN SHINE , DNA BINDING / TRANSCRIPTION FACTOR"/>
    <property type="match status" value="1"/>
</dbReference>
<dbReference type="InterPro" id="IPR036955">
    <property type="entry name" value="AP2/ERF_dom_sf"/>
</dbReference>
<evidence type="ECO:0000256" key="4">
    <source>
        <dbReference type="ARBA" id="ARBA00023163"/>
    </source>
</evidence>
<accession>A0AAV0NKN3</accession>
<feature type="region of interest" description="Disordered" evidence="6">
    <location>
        <begin position="174"/>
        <end position="230"/>
    </location>
</feature>
<evidence type="ECO:0000256" key="6">
    <source>
        <dbReference type="SAM" id="MobiDB-lite"/>
    </source>
</evidence>
<evidence type="ECO:0000313" key="8">
    <source>
        <dbReference type="EMBL" id="CAI0459142.1"/>
    </source>
</evidence>
<evidence type="ECO:0000259" key="7">
    <source>
        <dbReference type="PROSITE" id="PS51032"/>
    </source>
</evidence>
<comment type="caution">
    <text evidence="8">The sequence shown here is derived from an EMBL/GenBank/DDBJ whole genome shotgun (WGS) entry which is preliminary data.</text>
</comment>
<dbReference type="InterPro" id="IPR016177">
    <property type="entry name" value="DNA-bd_dom_sf"/>
</dbReference>
<evidence type="ECO:0000256" key="1">
    <source>
        <dbReference type="ARBA" id="ARBA00004123"/>
    </source>
</evidence>
<dbReference type="Pfam" id="PF00847">
    <property type="entry name" value="AP2"/>
    <property type="match status" value="1"/>
</dbReference>
<dbReference type="AlphaFoldDB" id="A0AAV0NKN3"/>
<sequence length="379" mass="41790">MPELVEQQPMSSPEPLRRVIANSSSPSQDSTESRVRKVRVIYQDPYATDTDSSDDEFGCPVPAPKKKSKCFVREFCVPPSGLSLSQSTVEQQLQESSSEDSNSNDDSGKNPIRRRNVLATTPSSSKGPKKPVGVRLRKWGKWAAEIRNPHTRSRVWLGTFASLEEAAQAYEDKKREYDASFPSEDQQKSVNNMVPQSSSAAGTAVSPSTSKSHPPCCSTNGNDSESLVSSHTSPASVLEVDNCAVSALNCDFSKEECFDIVEEEGLQAAALTVEDLEIPDLSFIDEALGSACPVVDQDLDLGVDFTSLIDEFGRMYDDYCGIGDELDFLGFDFEGGEMLPTELPDYDFEFDSEEFAYLDDHQQQQQQQQQQQPLNIACL</sequence>
<dbReference type="Gene3D" id="3.30.730.10">
    <property type="entry name" value="AP2/ERF domain"/>
    <property type="match status" value="1"/>
</dbReference>
<feature type="region of interest" description="Disordered" evidence="6">
    <location>
        <begin position="79"/>
        <end position="134"/>
    </location>
</feature>
<keyword evidence="5" id="KW-0539">Nucleus</keyword>
<comment type="subcellular location">
    <subcellularLocation>
        <location evidence="1">Nucleus</location>
    </subcellularLocation>
</comment>
<feature type="compositionally biased region" description="Polar residues" evidence="6">
    <location>
        <begin position="188"/>
        <end position="230"/>
    </location>
</feature>
<dbReference type="InterPro" id="IPR050913">
    <property type="entry name" value="AP2/ERF_ERF"/>
</dbReference>
<feature type="region of interest" description="Disordered" evidence="6">
    <location>
        <begin position="1"/>
        <end position="65"/>
    </location>
</feature>
<feature type="domain" description="AP2/ERF" evidence="7">
    <location>
        <begin position="130"/>
        <end position="193"/>
    </location>
</feature>
<dbReference type="CDD" id="cd00018">
    <property type="entry name" value="AP2"/>
    <property type="match status" value="1"/>
</dbReference>
<reference evidence="8" key="1">
    <citation type="submission" date="2022-08" db="EMBL/GenBank/DDBJ databases">
        <authorList>
            <person name="Gutierrez-Valencia J."/>
        </authorList>
    </citation>
    <scope>NUCLEOTIDE SEQUENCE</scope>
</reference>
<name>A0AAV0NKN3_9ROSI</name>
<dbReference type="PRINTS" id="PR00367">
    <property type="entry name" value="ETHRSPELEMNT"/>
</dbReference>
<evidence type="ECO:0000313" key="9">
    <source>
        <dbReference type="Proteomes" id="UP001154282"/>
    </source>
</evidence>
<keyword evidence="3" id="KW-0238">DNA-binding</keyword>
<feature type="compositionally biased region" description="Polar residues" evidence="6">
    <location>
        <begin position="21"/>
        <end position="30"/>
    </location>
</feature>
<dbReference type="GO" id="GO:0005634">
    <property type="term" value="C:nucleus"/>
    <property type="evidence" value="ECO:0007669"/>
    <property type="project" value="UniProtKB-SubCell"/>
</dbReference>